<dbReference type="EMBL" id="LUKE01000001">
    <property type="protein sequence ID" value="KYG66678.1"/>
    <property type="molecule type" value="Genomic_DNA"/>
</dbReference>
<dbReference type="InterPro" id="IPR013783">
    <property type="entry name" value="Ig-like_fold"/>
</dbReference>
<organism evidence="1 2">
    <name type="scientific">Bdellovibrio bacteriovorus</name>
    <dbReference type="NCBI Taxonomy" id="959"/>
    <lineage>
        <taxon>Bacteria</taxon>
        <taxon>Pseudomonadati</taxon>
        <taxon>Bdellovibrionota</taxon>
        <taxon>Bdellovibrionia</taxon>
        <taxon>Bdellovibrionales</taxon>
        <taxon>Pseudobdellovibrionaceae</taxon>
        <taxon>Bdellovibrio</taxon>
    </lineage>
</organism>
<dbReference type="GO" id="GO:0005509">
    <property type="term" value="F:calcium ion binding"/>
    <property type="evidence" value="ECO:0007669"/>
    <property type="project" value="InterPro"/>
</dbReference>
<protein>
    <recommendedName>
        <fullName evidence="3">Cadherin domain-containing protein</fullName>
    </recommendedName>
</protein>
<name>A0A150WQL0_BDEBC</name>
<dbReference type="SUPFAM" id="SSF49313">
    <property type="entry name" value="Cadherin-like"/>
    <property type="match status" value="1"/>
</dbReference>
<gene>
    <name evidence="1" type="ORF">AZI86_06430</name>
</gene>
<sequence>MLVLAGCNSSLFFLGGQITNDSDSPSLSAPSVGDDGESELTLLPPVPGSAQWLAESSFTVSSLEKGRIGYLEAWGGDEFGYSYSYTLTGAPTGLTVDAETGMMSLSSPLSPGDYSFVVTVTNRKVISKSSQYIVKVHVLEGVTANRTGTQILHKTYNVDDSARFGSPTGSDYSTVLMNIHNTIIADQEAAGDGNLRATIQFRRNTLYQYANNRWPWGIQYLTVQTNPVDDPSLSRPQLQGTGTTGWNSLQGTIIRVGQSWGYNYNATDEANYENPRAYAYKIQTTTVGSNQIILKNPGDGTHIKPGRYHMVISYDQQMYGFPPNNRYFEYVKVVSVVGSVVTLDRKIRHIHRDDALEVNDPNSLGKARIVALDRGGVGGVNPRQNRLVLRSTWHDLEFVANPDGTEIQGEMVQMEGVLDAELNNCVMPHLVPSNLRHGRLVNSVLGSSEGDKQVGMFIVDSSQFQEAMLEYTSTDFLFLRNSQSATMSLMPRQLRIQNSVMDATNENYITVPLYVRGPWSTQKIEIVGTNITRTDTAIFAVGSGNPEPRAVLGTDATWSGNRLIIPLSSPEAERWVSAAWEGAIVLQGSLPPTSFGVIRKISAPVTNDAIYLDIDWLEGVQPTSGTVRMHYIHDLSIDATSTMGGQIYWLDPDAIKQTMPASMSTTNERQFPEKYPAASYGF</sequence>
<dbReference type="Proteomes" id="UP000075320">
    <property type="component" value="Unassembled WGS sequence"/>
</dbReference>
<keyword evidence="2" id="KW-1185">Reference proteome</keyword>
<dbReference type="Pfam" id="PF05345">
    <property type="entry name" value="He_PIG"/>
    <property type="match status" value="1"/>
</dbReference>
<comment type="caution">
    <text evidence="1">The sequence shown here is derived from an EMBL/GenBank/DDBJ whole genome shotgun (WGS) entry which is preliminary data.</text>
</comment>
<proteinExistence type="predicted"/>
<dbReference type="Gene3D" id="2.60.40.10">
    <property type="entry name" value="Immunoglobulins"/>
    <property type="match status" value="1"/>
</dbReference>
<evidence type="ECO:0008006" key="3">
    <source>
        <dbReference type="Google" id="ProtNLM"/>
    </source>
</evidence>
<dbReference type="GO" id="GO:0016020">
    <property type="term" value="C:membrane"/>
    <property type="evidence" value="ECO:0007669"/>
    <property type="project" value="InterPro"/>
</dbReference>
<dbReference type="InterPro" id="IPR015919">
    <property type="entry name" value="Cadherin-like_sf"/>
</dbReference>
<reference evidence="1 2" key="1">
    <citation type="submission" date="2016-03" db="EMBL/GenBank/DDBJ databases">
        <authorList>
            <person name="Ploux O."/>
        </authorList>
    </citation>
    <scope>NUCLEOTIDE SEQUENCE [LARGE SCALE GENOMIC DNA]</scope>
    <source>
        <strain evidence="1 2">R0</strain>
    </source>
</reference>
<accession>A0A150WQL0</accession>
<evidence type="ECO:0000313" key="1">
    <source>
        <dbReference type="EMBL" id="KYG66678.1"/>
    </source>
</evidence>
<dbReference type="AlphaFoldDB" id="A0A150WQL0"/>
<evidence type="ECO:0000313" key="2">
    <source>
        <dbReference type="Proteomes" id="UP000075320"/>
    </source>
</evidence>